<proteinExistence type="predicted"/>
<comment type="caution">
    <text evidence="1">The sequence shown here is derived from an EMBL/GenBank/DDBJ whole genome shotgun (WGS) entry which is preliminary data.</text>
</comment>
<reference evidence="1 2" key="1">
    <citation type="submission" date="2018-08" db="EMBL/GenBank/DDBJ databases">
        <title>A genome reference for cultivated species of the human gut microbiota.</title>
        <authorList>
            <person name="Zou Y."/>
            <person name="Xue W."/>
            <person name="Luo G."/>
        </authorList>
    </citation>
    <scope>NUCLEOTIDE SEQUENCE [LARGE SCALE GENOMIC DNA]</scope>
    <source>
        <strain evidence="1 2">AF36-2BH</strain>
    </source>
</reference>
<dbReference type="Proteomes" id="UP000266698">
    <property type="component" value="Unassembled WGS sequence"/>
</dbReference>
<evidence type="ECO:0000313" key="2">
    <source>
        <dbReference type="Proteomes" id="UP000266698"/>
    </source>
</evidence>
<organism evidence="1 2">
    <name type="scientific">Agathobacter rectalis</name>
    <dbReference type="NCBI Taxonomy" id="39491"/>
    <lineage>
        <taxon>Bacteria</taxon>
        <taxon>Bacillati</taxon>
        <taxon>Bacillota</taxon>
        <taxon>Clostridia</taxon>
        <taxon>Lachnospirales</taxon>
        <taxon>Lachnospiraceae</taxon>
        <taxon>Agathobacter</taxon>
    </lineage>
</organism>
<dbReference type="RefSeq" id="WP_118375194.1">
    <property type="nucleotide sequence ID" value="NZ_QRPB01000005.1"/>
</dbReference>
<accession>A0A396FPN7</accession>
<protein>
    <submittedName>
        <fullName evidence="1">Uncharacterized protein</fullName>
    </submittedName>
</protein>
<gene>
    <name evidence="1" type="ORF">DW001_05780</name>
</gene>
<dbReference type="AlphaFoldDB" id="A0A396FPN7"/>
<sequence>MEERKIIFSKRFKKYKFMNSDTESKDDADYDAAISQVSDFFEYMRKNRKSVPDEERIANKDKFIKTVEELSNTYKIDVDLEEFSEGYVAHIYLDYGCYNGYIKKLLAILFILADDISFLDGSKENADMLFSFTYHTHHIFLNNRETTDFS</sequence>
<dbReference type="EMBL" id="QRPB01000005">
    <property type="protein sequence ID" value="RHL80691.1"/>
    <property type="molecule type" value="Genomic_DNA"/>
</dbReference>
<evidence type="ECO:0000313" key="1">
    <source>
        <dbReference type="EMBL" id="RHL80691.1"/>
    </source>
</evidence>
<name>A0A396FPN7_9FIRM</name>